<feature type="domain" description="Aminoglycoside phosphotransferase" evidence="1">
    <location>
        <begin position="61"/>
        <end position="223"/>
    </location>
</feature>
<protein>
    <submittedName>
        <fullName evidence="2">Aminoglycoside phosphotransferase family protein</fullName>
    </submittedName>
</protein>
<keyword evidence="3" id="KW-1185">Reference proteome</keyword>
<reference evidence="2 3" key="1">
    <citation type="submission" date="2018-09" db="EMBL/GenBank/DDBJ databases">
        <title>Paenibacillus aracenensis nov. sp. isolated from a cave in southern Spain.</title>
        <authorList>
            <person name="Jurado V."/>
            <person name="Gutierrez-Patricio S."/>
            <person name="Gonzalez-Pimentel J.L."/>
            <person name="Miller A.Z."/>
            <person name="Laiz L."/>
            <person name="Saiz-Jimenez C."/>
        </authorList>
    </citation>
    <scope>NUCLEOTIDE SEQUENCE [LARGE SCALE GENOMIC DNA]</scope>
    <source>
        <strain evidence="2 3">DSM 22867</strain>
    </source>
</reference>
<dbReference type="GO" id="GO:0016740">
    <property type="term" value="F:transferase activity"/>
    <property type="evidence" value="ECO:0007669"/>
    <property type="project" value="UniProtKB-KW"/>
</dbReference>
<proteinExistence type="predicted"/>
<comment type="caution">
    <text evidence="2">The sequence shown here is derived from an EMBL/GenBank/DDBJ whole genome shotgun (WGS) entry which is preliminary data.</text>
</comment>
<organism evidence="2 3">
    <name type="scientific">Paenibacillus nanensis</name>
    <dbReference type="NCBI Taxonomy" id="393251"/>
    <lineage>
        <taxon>Bacteria</taxon>
        <taxon>Bacillati</taxon>
        <taxon>Bacillota</taxon>
        <taxon>Bacilli</taxon>
        <taxon>Bacillales</taxon>
        <taxon>Paenibacillaceae</taxon>
        <taxon>Paenibacillus</taxon>
    </lineage>
</organism>
<dbReference type="OrthoDB" id="115252at2"/>
<dbReference type="Gene3D" id="3.90.1200.10">
    <property type="match status" value="1"/>
</dbReference>
<dbReference type="EMBL" id="QXQA01000020">
    <property type="protein sequence ID" value="RIX48713.1"/>
    <property type="molecule type" value="Genomic_DNA"/>
</dbReference>
<dbReference type="InterPro" id="IPR011009">
    <property type="entry name" value="Kinase-like_dom_sf"/>
</dbReference>
<keyword evidence="2" id="KW-0808">Transferase</keyword>
<dbReference type="RefSeq" id="WP_119602615.1">
    <property type="nucleotide sequence ID" value="NZ_QXQA01000020.1"/>
</dbReference>
<sequence>MKKFDSEIANALNAAKRLGLGGITPAVISRGAHLILHLYPYPIVARVSTDAAAQDSSSAYRIADRELAIARYLDGEGVPVLKPAGIVPAGPYDAGGAWLTLWEFVPQAERMRPSPEEAFKAITRLTEAIRTFSGTLPILGVWNRAASSADRLSKQSDGRISRLLDQFHRLDEEMRSGARALQPCHGDAHAGNLLAGPDGWLWTDFEDASFMPPYWDMASYAANLALFGGYREPVFAFMHNYASGRGELEDFCFAMKARVLLSTIGNLDYALQDRGDRQFAMRQLELAEDFITGLKVS</sequence>
<evidence type="ECO:0000313" key="2">
    <source>
        <dbReference type="EMBL" id="RIX48713.1"/>
    </source>
</evidence>
<evidence type="ECO:0000259" key="1">
    <source>
        <dbReference type="Pfam" id="PF01636"/>
    </source>
</evidence>
<dbReference type="Pfam" id="PF01636">
    <property type="entry name" value="APH"/>
    <property type="match status" value="1"/>
</dbReference>
<dbReference type="Proteomes" id="UP000266482">
    <property type="component" value="Unassembled WGS sequence"/>
</dbReference>
<dbReference type="SUPFAM" id="SSF56112">
    <property type="entry name" value="Protein kinase-like (PK-like)"/>
    <property type="match status" value="1"/>
</dbReference>
<dbReference type="AlphaFoldDB" id="A0A3A1ULS8"/>
<accession>A0A3A1ULS8</accession>
<name>A0A3A1ULS8_9BACL</name>
<gene>
    <name evidence="2" type="ORF">D3P08_23745</name>
</gene>
<evidence type="ECO:0000313" key="3">
    <source>
        <dbReference type="Proteomes" id="UP000266482"/>
    </source>
</evidence>
<dbReference type="InterPro" id="IPR002575">
    <property type="entry name" value="Aminoglycoside_PTrfase"/>
</dbReference>